<sequence length="254" mass="28818">MKFPSWHFIRVWQRNRDVFFRLWHSEAPGFIIEPIIILLAMGLGLGAYIGLVDGQRYIEFIAPGIIASYAMFSASFECTYGSFVRMEYQKTYDAIIATPLSIEDVTAGEIFWGATRSFMTGTIILVIATAFQLVPSPWALAIPLLAFLEGLMFASIAILFTSIVPAIYSFNYYFTLFITPMFFFSGVFFPLSSFPEIVQTLSWIAPLTPVVHLTRALINGEFYPDLLWAVVLIIVLTTLFFCISLVTMRRRLTM</sequence>
<dbReference type="PANTHER" id="PTHR43229">
    <property type="entry name" value="NODULATION PROTEIN J"/>
    <property type="match status" value="1"/>
</dbReference>
<feature type="transmembrane region" description="Helical" evidence="5">
    <location>
        <begin position="57"/>
        <end position="76"/>
    </location>
</feature>
<name>X1LV11_9ZZZZ</name>
<evidence type="ECO:0000256" key="1">
    <source>
        <dbReference type="ARBA" id="ARBA00004141"/>
    </source>
</evidence>
<organism evidence="7">
    <name type="scientific">marine sediment metagenome</name>
    <dbReference type="NCBI Taxonomy" id="412755"/>
    <lineage>
        <taxon>unclassified sequences</taxon>
        <taxon>metagenomes</taxon>
        <taxon>ecological metagenomes</taxon>
    </lineage>
</organism>
<dbReference type="PIRSF" id="PIRSF006648">
    <property type="entry name" value="DrrB"/>
    <property type="match status" value="1"/>
</dbReference>
<evidence type="ECO:0000259" key="6">
    <source>
        <dbReference type="PROSITE" id="PS51012"/>
    </source>
</evidence>
<dbReference type="InterPro" id="IPR013525">
    <property type="entry name" value="ABC2_TM"/>
</dbReference>
<keyword evidence="3 5" id="KW-1133">Transmembrane helix</keyword>
<dbReference type="Pfam" id="PF01061">
    <property type="entry name" value="ABC2_membrane"/>
    <property type="match status" value="1"/>
</dbReference>
<feature type="transmembrane region" description="Helical" evidence="5">
    <location>
        <begin position="140"/>
        <end position="160"/>
    </location>
</feature>
<evidence type="ECO:0000256" key="2">
    <source>
        <dbReference type="ARBA" id="ARBA00022692"/>
    </source>
</evidence>
<dbReference type="PRINTS" id="PR00164">
    <property type="entry name" value="ABC2TRNSPORT"/>
</dbReference>
<protein>
    <recommendedName>
        <fullName evidence="6">ABC transmembrane type-2 domain-containing protein</fullName>
    </recommendedName>
</protein>
<gene>
    <name evidence="7" type="ORF">S06H3_04503</name>
</gene>
<feature type="transmembrane region" description="Helical" evidence="5">
    <location>
        <begin position="117"/>
        <end position="134"/>
    </location>
</feature>
<dbReference type="PROSITE" id="PS51012">
    <property type="entry name" value="ABC_TM2"/>
    <property type="match status" value="1"/>
</dbReference>
<comment type="subcellular location">
    <subcellularLocation>
        <location evidence="1">Membrane</location>
        <topology evidence="1">Multi-pass membrane protein</topology>
    </subcellularLocation>
</comment>
<dbReference type="InterPro" id="IPR047817">
    <property type="entry name" value="ABC2_TM_bact-type"/>
</dbReference>
<dbReference type="GO" id="GO:0043190">
    <property type="term" value="C:ATP-binding cassette (ABC) transporter complex"/>
    <property type="evidence" value="ECO:0007669"/>
    <property type="project" value="InterPro"/>
</dbReference>
<evidence type="ECO:0000256" key="5">
    <source>
        <dbReference type="SAM" id="Phobius"/>
    </source>
</evidence>
<dbReference type="GO" id="GO:0140359">
    <property type="term" value="F:ABC-type transporter activity"/>
    <property type="evidence" value="ECO:0007669"/>
    <property type="project" value="InterPro"/>
</dbReference>
<evidence type="ECO:0000313" key="7">
    <source>
        <dbReference type="EMBL" id="GAH97948.1"/>
    </source>
</evidence>
<feature type="domain" description="ABC transmembrane type-2" evidence="6">
    <location>
        <begin position="25"/>
        <end position="251"/>
    </location>
</feature>
<proteinExistence type="predicted"/>
<dbReference type="PANTHER" id="PTHR43229:SF2">
    <property type="entry name" value="NODULATION PROTEIN J"/>
    <property type="match status" value="1"/>
</dbReference>
<reference evidence="7" key="1">
    <citation type="journal article" date="2014" name="Front. Microbiol.">
        <title>High frequency of phylogenetically diverse reductive dehalogenase-homologous genes in deep subseafloor sedimentary metagenomes.</title>
        <authorList>
            <person name="Kawai M."/>
            <person name="Futagami T."/>
            <person name="Toyoda A."/>
            <person name="Takaki Y."/>
            <person name="Nishi S."/>
            <person name="Hori S."/>
            <person name="Arai W."/>
            <person name="Tsubouchi T."/>
            <person name="Morono Y."/>
            <person name="Uchiyama I."/>
            <person name="Ito T."/>
            <person name="Fujiyama A."/>
            <person name="Inagaki F."/>
            <person name="Takami H."/>
        </authorList>
    </citation>
    <scope>NUCLEOTIDE SEQUENCE</scope>
    <source>
        <strain evidence="7">Expedition CK06-06</strain>
    </source>
</reference>
<dbReference type="AlphaFoldDB" id="X1LV11"/>
<feature type="transmembrane region" description="Helical" evidence="5">
    <location>
        <begin position="226"/>
        <end position="248"/>
    </location>
</feature>
<dbReference type="InterPro" id="IPR051784">
    <property type="entry name" value="Nod_factor_ABC_transporter"/>
</dbReference>
<keyword evidence="4 5" id="KW-0472">Membrane</keyword>
<evidence type="ECO:0000256" key="3">
    <source>
        <dbReference type="ARBA" id="ARBA00022989"/>
    </source>
</evidence>
<feature type="transmembrane region" description="Helical" evidence="5">
    <location>
        <begin position="30"/>
        <end position="51"/>
    </location>
</feature>
<evidence type="ECO:0000256" key="4">
    <source>
        <dbReference type="ARBA" id="ARBA00023136"/>
    </source>
</evidence>
<accession>X1LV11</accession>
<dbReference type="InterPro" id="IPR000412">
    <property type="entry name" value="ABC_2_transport"/>
</dbReference>
<comment type="caution">
    <text evidence="7">The sequence shown here is derived from an EMBL/GenBank/DDBJ whole genome shotgun (WGS) entry which is preliminary data.</text>
</comment>
<dbReference type="EMBL" id="BARV01001587">
    <property type="protein sequence ID" value="GAH97948.1"/>
    <property type="molecule type" value="Genomic_DNA"/>
</dbReference>
<keyword evidence="2 5" id="KW-0812">Transmembrane</keyword>
<feature type="transmembrane region" description="Helical" evidence="5">
    <location>
        <begin position="172"/>
        <end position="191"/>
    </location>
</feature>